<dbReference type="InterPro" id="IPR049546">
    <property type="entry name" value="WDR54_beta_prop"/>
</dbReference>
<protein>
    <recommendedName>
        <fullName evidence="1">WD repeat-containing protein 54 beta-propeller domain-containing protein</fullName>
    </recommendedName>
</protein>
<comment type="caution">
    <text evidence="2">The sequence shown here is derived from an EMBL/GenBank/DDBJ whole genome shotgun (WGS) entry which is preliminary data.</text>
</comment>
<evidence type="ECO:0000259" key="1">
    <source>
        <dbReference type="Pfam" id="PF21031"/>
    </source>
</evidence>
<gene>
    <name evidence="2" type="ORF">JD844_025967</name>
</gene>
<evidence type="ECO:0000313" key="2">
    <source>
        <dbReference type="EMBL" id="KAH0615668.1"/>
    </source>
</evidence>
<organism evidence="2 3">
    <name type="scientific">Phrynosoma platyrhinos</name>
    <name type="common">Desert horned lizard</name>
    <dbReference type="NCBI Taxonomy" id="52577"/>
    <lineage>
        <taxon>Eukaryota</taxon>
        <taxon>Metazoa</taxon>
        <taxon>Chordata</taxon>
        <taxon>Craniata</taxon>
        <taxon>Vertebrata</taxon>
        <taxon>Euteleostomi</taxon>
        <taxon>Lepidosauria</taxon>
        <taxon>Squamata</taxon>
        <taxon>Bifurcata</taxon>
        <taxon>Unidentata</taxon>
        <taxon>Episquamata</taxon>
        <taxon>Toxicofera</taxon>
        <taxon>Iguania</taxon>
        <taxon>Phrynosomatidae</taxon>
        <taxon>Phrynosomatinae</taxon>
        <taxon>Phrynosoma</taxon>
    </lineage>
</organism>
<feature type="domain" description="WD repeat-containing protein 54 beta-propeller" evidence="1">
    <location>
        <begin position="317"/>
        <end position="384"/>
    </location>
</feature>
<feature type="domain" description="WD repeat-containing protein 54 beta-propeller" evidence="1">
    <location>
        <begin position="117"/>
        <end position="234"/>
    </location>
</feature>
<dbReference type="InterPro" id="IPR015943">
    <property type="entry name" value="WD40/YVTN_repeat-like_dom_sf"/>
</dbReference>
<sequence length="385" mass="40405">MAAPSLKQAEGDRSLPLKESSLALPNNLAVLPLPRGKRGAAYFASVHGPTVNVVSVPGEEERDGGPPAATCAHRQLYAKEGGHGLGLGAALITQVSSSSSSSSLTGPLAPGPQNLRLQKEDLVCSPPSSLSSQATWCVLPSRVLLVLTSRKGVQMYEADGSVMVYWHALEGMEASSPGKAAFARGVAATGQRFVCVGTSSGAVLVFDVPSKGTNITLSEVLEQHANSITDIGAELCEKPLWNGVIAAGYGDGQIRLFEASSGTLRAEVSAHARWIYALDLAPLSGKVSCKVRSRRSGGEASPEQPGLSLLFPISSPQLLSAGEDSFVQVWRLSHNPDTEAIEIEHCHGECVTDTLLCGARFCNPEGSAFAVTGFELSEIIRYVQV</sequence>
<dbReference type="Proteomes" id="UP000826234">
    <property type="component" value="Unassembled WGS sequence"/>
</dbReference>
<evidence type="ECO:0000313" key="3">
    <source>
        <dbReference type="Proteomes" id="UP000826234"/>
    </source>
</evidence>
<dbReference type="EMBL" id="JAIPUX010005290">
    <property type="protein sequence ID" value="KAH0615668.1"/>
    <property type="molecule type" value="Genomic_DNA"/>
</dbReference>
<reference evidence="2 3" key="1">
    <citation type="journal article" date="2022" name="Gigascience">
        <title>A chromosome-level genome assembly and annotation of the desert horned lizard, Phrynosoma platyrhinos, provides insight into chromosomal rearrangements among reptiles.</title>
        <authorList>
            <person name="Koochekian N."/>
            <person name="Ascanio A."/>
            <person name="Farleigh K."/>
            <person name="Card D.C."/>
            <person name="Schield D.R."/>
            <person name="Castoe T.A."/>
            <person name="Jezkova T."/>
        </authorList>
    </citation>
    <scope>NUCLEOTIDE SEQUENCE [LARGE SCALE GENOMIC DNA]</scope>
    <source>
        <strain evidence="2">NK-2021</strain>
    </source>
</reference>
<dbReference type="Gene3D" id="2.130.10.10">
    <property type="entry name" value="YVTN repeat-like/Quinoprotein amine dehydrogenase"/>
    <property type="match status" value="1"/>
</dbReference>
<proteinExistence type="predicted"/>
<dbReference type="Pfam" id="PF21031">
    <property type="entry name" value="WDR54"/>
    <property type="match status" value="4"/>
</dbReference>
<dbReference type="SUPFAM" id="SSF50978">
    <property type="entry name" value="WD40 repeat-like"/>
    <property type="match status" value="1"/>
</dbReference>
<name>A0ABQ7SEH5_PHRPL</name>
<keyword evidence="3" id="KW-1185">Reference proteome</keyword>
<dbReference type="InterPro" id="IPR036322">
    <property type="entry name" value="WD40_repeat_dom_sf"/>
</dbReference>
<feature type="domain" description="WD repeat-containing protein 54 beta-propeller" evidence="1">
    <location>
        <begin position="240"/>
        <end position="287"/>
    </location>
</feature>
<feature type="domain" description="WD repeat-containing protein 54 beta-propeller" evidence="1">
    <location>
        <begin position="12"/>
        <end position="96"/>
    </location>
</feature>
<accession>A0ABQ7SEH5</accession>